<keyword evidence="6 7" id="KW-0472">Membrane</keyword>
<evidence type="ECO:0000256" key="9">
    <source>
        <dbReference type="SAM" id="Phobius"/>
    </source>
</evidence>
<feature type="compositionally biased region" description="Basic and acidic residues" evidence="8">
    <location>
        <begin position="89"/>
        <end position="105"/>
    </location>
</feature>
<comment type="caution">
    <text evidence="11">The sequence shown here is derived from an EMBL/GenBank/DDBJ whole genome shotgun (WGS) entry which is preliminary data.</text>
</comment>
<dbReference type="Proteomes" id="UP000059074">
    <property type="component" value="Unassembled WGS sequence"/>
</dbReference>
<sequence>MIIKRRGGDHDEPHKGGVWKIAHADFMTALMAFFLVMWLIGISDEKTISGVANYFNPMRMSDASTKPKGVFTMQPEGARERGSGTPSDTDVKGESRVSEAEETKNGEITLLGNPYEVLEEIAKSVDARKEGNTSLHGNASGDRSAMGFRDPFEPDPGLEASARATPERQSPMVDAAEAVRGGPDGSGRGARAGNQSGDAGTQGGAAASADGGEAALSSAQMQEAARTGNPQQLARLIEKTVDDAGFPSIPGIQVTETPEGVLINISDNAEFEMFGVSSVRPTPELVVLLERIGTLLQARAEPIVIRGHTDSLQFRSDRNDNWRLSTARAQMAYYMLTRGGVPDDRFRRIEGHADNDLKNAADPTAGENRRVEILLLKGDR</sequence>
<dbReference type="InterPro" id="IPR050330">
    <property type="entry name" value="Bact_OuterMem_StrucFunc"/>
</dbReference>
<keyword evidence="5 9" id="KW-1133">Transmembrane helix</keyword>
<dbReference type="InterPro" id="IPR036737">
    <property type="entry name" value="OmpA-like_sf"/>
</dbReference>
<accession>A0A120CU90</accession>
<protein>
    <submittedName>
        <fullName evidence="11">Flagellar motor rotation protein MotB</fullName>
    </submittedName>
</protein>
<feature type="transmembrane region" description="Helical" evidence="9">
    <location>
        <begin position="21"/>
        <end position="40"/>
    </location>
</feature>
<feature type="compositionally biased region" description="Low complexity" evidence="8">
    <location>
        <begin position="196"/>
        <end position="219"/>
    </location>
</feature>
<dbReference type="GO" id="GO:0005886">
    <property type="term" value="C:plasma membrane"/>
    <property type="evidence" value="ECO:0007669"/>
    <property type="project" value="UniProtKB-SubCell"/>
</dbReference>
<keyword evidence="11" id="KW-0966">Cell projection</keyword>
<keyword evidence="4 9" id="KW-0812">Transmembrane</keyword>
<dbReference type="PATRIC" id="fig|121290.4.peg.2021"/>
<name>A0A120CU90_HYPSL</name>
<dbReference type="EMBL" id="LMTR01000075">
    <property type="protein sequence ID" value="KWT65862.1"/>
    <property type="molecule type" value="Genomic_DNA"/>
</dbReference>
<dbReference type="Pfam" id="PF13677">
    <property type="entry name" value="MotB_plug"/>
    <property type="match status" value="1"/>
</dbReference>
<dbReference type="AlphaFoldDB" id="A0A120CU90"/>
<keyword evidence="11" id="KW-0969">Cilium</keyword>
<organism evidence="11 12">
    <name type="scientific">Hyphomicrobium sulfonivorans</name>
    <dbReference type="NCBI Taxonomy" id="121290"/>
    <lineage>
        <taxon>Bacteria</taxon>
        <taxon>Pseudomonadati</taxon>
        <taxon>Pseudomonadota</taxon>
        <taxon>Alphaproteobacteria</taxon>
        <taxon>Hyphomicrobiales</taxon>
        <taxon>Hyphomicrobiaceae</taxon>
        <taxon>Hyphomicrobium</taxon>
    </lineage>
</organism>
<dbReference type="PANTHER" id="PTHR30329:SF21">
    <property type="entry name" value="LIPOPROTEIN YIAD-RELATED"/>
    <property type="match status" value="1"/>
</dbReference>
<dbReference type="Gene3D" id="3.30.1330.60">
    <property type="entry name" value="OmpA-like domain"/>
    <property type="match status" value="1"/>
</dbReference>
<dbReference type="SUPFAM" id="SSF103088">
    <property type="entry name" value="OmpA-like"/>
    <property type="match status" value="1"/>
</dbReference>
<dbReference type="Pfam" id="PF00691">
    <property type="entry name" value="OmpA"/>
    <property type="match status" value="1"/>
</dbReference>
<evidence type="ECO:0000313" key="11">
    <source>
        <dbReference type="EMBL" id="KWT65862.1"/>
    </source>
</evidence>
<dbReference type="PROSITE" id="PS51123">
    <property type="entry name" value="OMPA_2"/>
    <property type="match status" value="1"/>
</dbReference>
<dbReference type="CDD" id="cd07185">
    <property type="entry name" value="OmpA_C-like"/>
    <property type="match status" value="1"/>
</dbReference>
<evidence type="ECO:0000256" key="8">
    <source>
        <dbReference type="SAM" id="MobiDB-lite"/>
    </source>
</evidence>
<evidence type="ECO:0000259" key="10">
    <source>
        <dbReference type="PROSITE" id="PS51123"/>
    </source>
</evidence>
<reference evidence="11 12" key="1">
    <citation type="submission" date="2015-10" db="EMBL/GenBank/DDBJ databases">
        <title>Transcriptomic analysis of a linuron degrading triple-species bacterial consortium.</title>
        <authorList>
            <person name="Albers P."/>
        </authorList>
    </citation>
    <scope>NUCLEOTIDE SEQUENCE [LARGE SCALE GENOMIC DNA]</scope>
    <source>
        <strain evidence="11 12">WDL6</strain>
    </source>
</reference>
<evidence type="ECO:0000256" key="5">
    <source>
        <dbReference type="ARBA" id="ARBA00022989"/>
    </source>
</evidence>
<comment type="similarity">
    <text evidence="2">Belongs to the MotB family.</text>
</comment>
<evidence type="ECO:0000313" key="12">
    <source>
        <dbReference type="Proteomes" id="UP000059074"/>
    </source>
</evidence>
<evidence type="ECO:0000256" key="4">
    <source>
        <dbReference type="ARBA" id="ARBA00022692"/>
    </source>
</evidence>
<keyword evidence="11" id="KW-0282">Flagellum</keyword>
<evidence type="ECO:0000256" key="3">
    <source>
        <dbReference type="ARBA" id="ARBA00022475"/>
    </source>
</evidence>
<gene>
    <name evidence="11" type="ORF">APY04_2709</name>
</gene>
<dbReference type="InterPro" id="IPR025713">
    <property type="entry name" value="MotB-like_N_dom"/>
</dbReference>
<feature type="region of interest" description="Disordered" evidence="8">
    <location>
        <begin position="128"/>
        <end position="230"/>
    </location>
</feature>
<feature type="region of interest" description="Disordered" evidence="8">
    <location>
        <begin position="64"/>
        <end position="106"/>
    </location>
</feature>
<comment type="subcellular location">
    <subcellularLocation>
        <location evidence="1">Cell membrane</location>
        <topology evidence="1">Single-pass membrane protein</topology>
    </subcellularLocation>
</comment>
<evidence type="ECO:0000256" key="7">
    <source>
        <dbReference type="PROSITE-ProRule" id="PRU00473"/>
    </source>
</evidence>
<feature type="domain" description="OmpA-like" evidence="10">
    <location>
        <begin position="261"/>
        <end position="379"/>
    </location>
</feature>
<dbReference type="STRING" id="121290.APY04_2709"/>
<keyword evidence="3" id="KW-1003">Cell membrane</keyword>
<keyword evidence="12" id="KW-1185">Reference proteome</keyword>
<evidence type="ECO:0000256" key="1">
    <source>
        <dbReference type="ARBA" id="ARBA00004162"/>
    </source>
</evidence>
<dbReference type="InterPro" id="IPR006665">
    <property type="entry name" value="OmpA-like"/>
</dbReference>
<proteinExistence type="inferred from homology"/>
<dbReference type="PANTHER" id="PTHR30329">
    <property type="entry name" value="STATOR ELEMENT OF FLAGELLAR MOTOR COMPLEX"/>
    <property type="match status" value="1"/>
</dbReference>
<evidence type="ECO:0000256" key="6">
    <source>
        <dbReference type="ARBA" id="ARBA00023136"/>
    </source>
</evidence>
<evidence type="ECO:0000256" key="2">
    <source>
        <dbReference type="ARBA" id="ARBA00008914"/>
    </source>
</evidence>